<sequence>LQCAVGRAPRTCCSTRKVAPHACHRTASAPHRELSHAGRPAPCAWNRAAQGLRSASSSAARPVPRTTVA</sequence>
<dbReference type="Proteomes" id="UP000823775">
    <property type="component" value="Unassembled WGS sequence"/>
</dbReference>
<accession>A0ABS8RV80</accession>
<keyword evidence="2" id="KW-1185">Reference proteome</keyword>
<organism evidence="1 2">
    <name type="scientific">Datura stramonium</name>
    <name type="common">Jimsonweed</name>
    <name type="synonym">Common thornapple</name>
    <dbReference type="NCBI Taxonomy" id="4076"/>
    <lineage>
        <taxon>Eukaryota</taxon>
        <taxon>Viridiplantae</taxon>
        <taxon>Streptophyta</taxon>
        <taxon>Embryophyta</taxon>
        <taxon>Tracheophyta</taxon>
        <taxon>Spermatophyta</taxon>
        <taxon>Magnoliopsida</taxon>
        <taxon>eudicotyledons</taxon>
        <taxon>Gunneridae</taxon>
        <taxon>Pentapetalae</taxon>
        <taxon>asterids</taxon>
        <taxon>lamiids</taxon>
        <taxon>Solanales</taxon>
        <taxon>Solanaceae</taxon>
        <taxon>Solanoideae</taxon>
        <taxon>Datureae</taxon>
        <taxon>Datura</taxon>
    </lineage>
</organism>
<dbReference type="EMBL" id="JACEIK010000117">
    <property type="protein sequence ID" value="MCD7450146.1"/>
    <property type="molecule type" value="Genomic_DNA"/>
</dbReference>
<name>A0ABS8RV80_DATST</name>
<gene>
    <name evidence="1" type="ORF">HAX54_003713</name>
</gene>
<evidence type="ECO:0000313" key="1">
    <source>
        <dbReference type="EMBL" id="MCD7450146.1"/>
    </source>
</evidence>
<reference evidence="1 2" key="1">
    <citation type="journal article" date="2021" name="BMC Genomics">
        <title>Datura genome reveals duplications of psychoactive alkaloid biosynthetic genes and high mutation rate following tissue culture.</title>
        <authorList>
            <person name="Rajewski A."/>
            <person name="Carter-House D."/>
            <person name="Stajich J."/>
            <person name="Litt A."/>
        </authorList>
    </citation>
    <scope>NUCLEOTIDE SEQUENCE [LARGE SCALE GENOMIC DNA]</scope>
    <source>
        <strain evidence="1">AR-01</strain>
    </source>
</reference>
<feature type="non-terminal residue" evidence="1">
    <location>
        <position position="69"/>
    </location>
</feature>
<proteinExistence type="predicted"/>
<protein>
    <submittedName>
        <fullName evidence="1">Uncharacterized protein</fullName>
    </submittedName>
</protein>
<evidence type="ECO:0000313" key="2">
    <source>
        <dbReference type="Proteomes" id="UP000823775"/>
    </source>
</evidence>
<feature type="non-terminal residue" evidence="1">
    <location>
        <position position="1"/>
    </location>
</feature>
<comment type="caution">
    <text evidence="1">The sequence shown here is derived from an EMBL/GenBank/DDBJ whole genome shotgun (WGS) entry which is preliminary data.</text>
</comment>